<evidence type="ECO:0000313" key="7">
    <source>
        <dbReference type="Proteomes" id="UP000078410"/>
    </source>
</evidence>
<comment type="cofactor">
    <cofactor evidence="1">
        <name>Zn(2+)</name>
        <dbReference type="ChEBI" id="CHEBI:29105"/>
    </cofactor>
</comment>
<dbReference type="NCBIfam" id="TIGR02022">
    <property type="entry name" value="hutF"/>
    <property type="match status" value="1"/>
</dbReference>
<dbReference type="GO" id="GO:0005829">
    <property type="term" value="C:cytosol"/>
    <property type="evidence" value="ECO:0007669"/>
    <property type="project" value="TreeGrafter"/>
</dbReference>
<dbReference type="NCBIfam" id="NF006684">
    <property type="entry name" value="PRK09229.1-5"/>
    <property type="match status" value="1"/>
</dbReference>
<dbReference type="Gene3D" id="2.30.40.10">
    <property type="entry name" value="Urease, subunit C, domain 1"/>
    <property type="match status" value="1"/>
</dbReference>
<dbReference type="PANTHER" id="PTHR11271">
    <property type="entry name" value="GUANINE DEAMINASE"/>
    <property type="match status" value="1"/>
</dbReference>
<dbReference type="OrthoDB" id="9796020at2"/>
<dbReference type="InterPro" id="IPR010252">
    <property type="entry name" value="HutF"/>
</dbReference>
<dbReference type="InterPro" id="IPR006680">
    <property type="entry name" value="Amidohydro-rel"/>
</dbReference>
<evidence type="ECO:0000313" key="6">
    <source>
        <dbReference type="EMBL" id="OAT32682.1"/>
    </source>
</evidence>
<dbReference type="EC" id="3.-.-.-" evidence="6"/>
<accession>A0A1B7ISA5</accession>
<dbReference type="GO" id="GO:0019239">
    <property type="term" value="F:deaminase activity"/>
    <property type="evidence" value="ECO:0007669"/>
    <property type="project" value="TreeGrafter"/>
</dbReference>
<dbReference type="Proteomes" id="UP000078410">
    <property type="component" value="Unassembled WGS sequence"/>
</dbReference>
<comment type="caution">
    <text evidence="6">The sequence shown here is derived from an EMBL/GenBank/DDBJ whole genome shotgun (WGS) entry which is preliminary data.</text>
</comment>
<dbReference type="Pfam" id="PF01979">
    <property type="entry name" value="Amidohydro_1"/>
    <property type="match status" value="1"/>
</dbReference>
<organism evidence="6 7">
    <name type="scientific">Buttiauxella brennerae ATCC 51605</name>
    <dbReference type="NCBI Taxonomy" id="1354251"/>
    <lineage>
        <taxon>Bacteria</taxon>
        <taxon>Pseudomonadati</taxon>
        <taxon>Pseudomonadota</taxon>
        <taxon>Gammaproteobacteria</taxon>
        <taxon>Enterobacterales</taxon>
        <taxon>Enterobacteriaceae</taxon>
        <taxon>Buttiauxella</taxon>
    </lineage>
</organism>
<proteinExistence type="predicted"/>
<dbReference type="PANTHER" id="PTHR11271:SF48">
    <property type="entry name" value="AMIDOHYDROLASE-RELATED DOMAIN-CONTAINING PROTEIN"/>
    <property type="match status" value="1"/>
</dbReference>
<dbReference type="SUPFAM" id="SSF51556">
    <property type="entry name" value="Metallo-dependent hydrolases"/>
    <property type="match status" value="1"/>
</dbReference>
<evidence type="ECO:0000256" key="2">
    <source>
        <dbReference type="ARBA" id="ARBA00022723"/>
    </source>
</evidence>
<dbReference type="EMBL" id="LXER01000011">
    <property type="protein sequence ID" value="OAT32682.1"/>
    <property type="molecule type" value="Genomic_DNA"/>
</dbReference>
<keyword evidence="7" id="KW-1185">Reference proteome</keyword>
<keyword evidence="2" id="KW-0479">Metal-binding</keyword>
<dbReference type="SUPFAM" id="SSF51338">
    <property type="entry name" value="Composite domain of metallo-dependent hydrolases"/>
    <property type="match status" value="1"/>
</dbReference>
<dbReference type="InterPro" id="IPR032466">
    <property type="entry name" value="Metal_Hydrolase"/>
</dbReference>
<evidence type="ECO:0000256" key="1">
    <source>
        <dbReference type="ARBA" id="ARBA00001947"/>
    </source>
</evidence>
<dbReference type="RefSeq" id="WP_064557883.1">
    <property type="nucleotide sequence ID" value="NZ_LXER01000011.1"/>
</dbReference>
<dbReference type="EC" id="3.5.-.-" evidence="6"/>
<dbReference type="NCBIfam" id="NF006681">
    <property type="entry name" value="PRK09229.1-2"/>
    <property type="match status" value="1"/>
</dbReference>
<feature type="domain" description="Amidohydrolase-related" evidence="5">
    <location>
        <begin position="44"/>
        <end position="428"/>
    </location>
</feature>
<evidence type="ECO:0000256" key="4">
    <source>
        <dbReference type="ARBA" id="ARBA00022833"/>
    </source>
</evidence>
<dbReference type="GO" id="GO:0050416">
    <property type="term" value="F:formimidoylglutamate deiminase activity"/>
    <property type="evidence" value="ECO:0007669"/>
    <property type="project" value="UniProtKB-EC"/>
</dbReference>
<dbReference type="InterPro" id="IPR011059">
    <property type="entry name" value="Metal-dep_hydrolase_composite"/>
</dbReference>
<name>A0A1B7ISA5_9ENTR</name>
<reference evidence="6 7" key="1">
    <citation type="submission" date="2016-04" db="EMBL/GenBank/DDBJ databases">
        <title>ATOL: Assembling a taxonomically balanced genome-scale reconstruction of the evolutionary history of the Enterobacteriaceae.</title>
        <authorList>
            <person name="Plunkett G.III."/>
            <person name="Neeno-Eckwall E.C."/>
            <person name="Glasner J.D."/>
            <person name="Perna N.T."/>
        </authorList>
    </citation>
    <scope>NUCLEOTIDE SEQUENCE [LARGE SCALE GENOMIC DNA]</scope>
    <source>
        <strain evidence="6 7">ATCC 51605</strain>
    </source>
</reference>
<dbReference type="PATRIC" id="fig|1354251.4.peg.1147"/>
<dbReference type="AlphaFoldDB" id="A0A1B7ISA5"/>
<protein>
    <submittedName>
        <fullName evidence="6">Formiminoglutamic iminohydrolase</fullName>
        <ecNumber evidence="6">3.-.-.-</ecNumber>
        <ecNumber evidence="6">3.5.-.-</ecNumber>
        <ecNumber evidence="6">3.5.3.13</ecNumber>
    </submittedName>
</protein>
<evidence type="ECO:0000256" key="3">
    <source>
        <dbReference type="ARBA" id="ARBA00022801"/>
    </source>
</evidence>
<dbReference type="InterPro" id="IPR051607">
    <property type="entry name" value="Metallo-dep_hydrolases"/>
</dbReference>
<keyword evidence="3 6" id="KW-0378">Hydrolase</keyword>
<dbReference type="EC" id="3.5.3.13" evidence="6"/>
<evidence type="ECO:0000259" key="5">
    <source>
        <dbReference type="Pfam" id="PF01979"/>
    </source>
</evidence>
<dbReference type="GO" id="GO:0046872">
    <property type="term" value="F:metal ion binding"/>
    <property type="evidence" value="ECO:0007669"/>
    <property type="project" value="UniProtKB-KW"/>
</dbReference>
<dbReference type="NCBIfam" id="NF006682">
    <property type="entry name" value="PRK09229.1-3"/>
    <property type="match status" value="1"/>
</dbReference>
<sequence>MPAFFAPVVMLPQGWGHNVRITVNEQGNITHVDAGASGEGATLLPGIVIPSVSNLHSHAFQRVMAGLTEVAGDPQDSFWTWRDVMYRMVQKLSPEQVGAIATHLYIDMLKGGYTQVAEFHYLHHDVNGKPYASGDLMLQQLLIAADNCGIGQTLLPVLYSHSGFGAQPPQPGQKRFIQDVDRYLRQQQALGNALRRYPRINHGLCFHSLRAVTQEQMEDVLEASDYRLPVHIHIAEQEKEVNDCVAWSGERPVEWLYNRFAVDERWCLVHATHLSAEELTQIVESRSVAGLCPTTEANLGDGIFPATNFIAQGGHWGIGSDSHVSVSALEELRWLEYAQRLRDKRRNRIVLPELPQVGEVLWRQAAVGGAQACGVTMGMIAPGQRADWLVLERDSWLAHIEDYALLNRWLFGGRSGQIRDVWVAGKQVISDGQHPLDEHSNTQFAQVMRTLQEW</sequence>
<dbReference type="Gene3D" id="3.20.20.140">
    <property type="entry name" value="Metal-dependent hydrolases"/>
    <property type="match status" value="1"/>
</dbReference>
<keyword evidence="4" id="KW-0862">Zinc</keyword>
<gene>
    <name evidence="6" type="ORF">M975_1119</name>
</gene>